<reference evidence="2 3" key="1">
    <citation type="journal article" date="2019" name="Commun. Biol.">
        <title>The bagworm genome reveals a unique fibroin gene that provides high tensile strength.</title>
        <authorList>
            <person name="Kono N."/>
            <person name="Nakamura H."/>
            <person name="Ohtoshi R."/>
            <person name="Tomita M."/>
            <person name="Numata K."/>
            <person name="Arakawa K."/>
        </authorList>
    </citation>
    <scope>NUCLEOTIDE SEQUENCE [LARGE SCALE GENOMIC DNA]</scope>
</reference>
<organism evidence="2 3">
    <name type="scientific">Eumeta variegata</name>
    <name type="common">Bagworm moth</name>
    <name type="synonym">Eumeta japonica</name>
    <dbReference type="NCBI Taxonomy" id="151549"/>
    <lineage>
        <taxon>Eukaryota</taxon>
        <taxon>Metazoa</taxon>
        <taxon>Ecdysozoa</taxon>
        <taxon>Arthropoda</taxon>
        <taxon>Hexapoda</taxon>
        <taxon>Insecta</taxon>
        <taxon>Pterygota</taxon>
        <taxon>Neoptera</taxon>
        <taxon>Endopterygota</taxon>
        <taxon>Lepidoptera</taxon>
        <taxon>Glossata</taxon>
        <taxon>Ditrysia</taxon>
        <taxon>Tineoidea</taxon>
        <taxon>Psychidae</taxon>
        <taxon>Oiketicinae</taxon>
        <taxon>Eumeta</taxon>
    </lineage>
</organism>
<dbReference type="EMBL" id="BGZK01002844">
    <property type="protein sequence ID" value="GBP96865.1"/>
    <property type="molecule type" value="Genomic_DNA"/>
</dbReference>
<dbReference type="Proteomes" id="UP000299102">
    <property type="component" value="Unassembled WGS sequence"/>
</dbReference>
<gene>
    <name evidence="2" type="ORF">EVAR_68391_1</name>
</gene>
<dbReference type="AlphaFoldDB" id="A0A4C2ACY3"/>
<keyword evidence="3" id="KW-1185">Reference proteome</keyword>
<evidence type="ECO:0000313" key="2">
    <source>
        <dbReference type="EMBL" id="GBP96865.1"/>
    </source>
</evidence>
<sequence>MSGERAALARSVAPAQALVPRSHLVAPMRLAHRQIPPKRRAVWPHIRGNSRISLRHNILRARWTPSGGERHNRKQRLYKLTADKLSNESPLTSCLGRHLTPPLSHVTPPAGARVRTSAD</sequence>
<evidence type="ECO:0000313" key="3">
    <source>
        <dbReference type="Proteomes" id="UP000299102"/>
    </source>
</evidence>
<feature type="region of interest" description="Disordered" evidence="1">
    <location>
        <begin position="98"/>
        <end position="119"/>
    </location>
</feature>
<evidence type="ECO:0000256" key="1">
    <source>
        <dbReference type="SAM" id="MobiDB-lite"/>
    </source>
</evidence>
<proteinExistence type="predicted"/>
<protein>
    <submittedName>
        <fullName evidence="2">Uncharacterized protein</fullName>
    </submittedName>
</protein>
<accession>A0A4C2ACY3</accession>
<name>A0A4C2ACY3_EUMVA</name>
<comment type="caution">
    <text evidence="2">The sequence shown here is derived from an EMBL/GenBank/DDBJ whole genome shotgun (WGS) entry which is preliminary data.</text>
</comment>